<protein>
    <submittedName>
        <fullName evidence="3">Golgin subfamily A member 4-like</fullName>
    </submittedName>
</protein>
<sequence>MEKHDLGAVPWEPYKAATSASVKGIRPAFLPPLIKYKIAKHVPQLTPLKNIMSSDGAQKTVLEAVYMWRLLKRVSKQESFCVGIGDAKICDLSRIRPAGDGKESSANLNETKGQEKCDVGDVNEINKLKKDLELERHITEELKRLLVATMGDDLTCHVHSLTEDKIRLAHTMESFEKQVTRDHDRADNFAILADVWRCKFLAMSIQADELRVQQNRLLNYCKQMRILLEKFVDVNQSIFRGEPSSMILDSLIKKACEVMKVELSTFFKRSPCDGKVYHPDPLTSNITITCCKQCHNKEIKLI</sequence>
<dbReference type="InterPro" id="IPR027095">
    <property type="entry name" value="Golgin-45"/>
</dbReference>
<dbReference type="OrthoDB" id="5959043at2759"/>
<name>A0A0N5CS61_THECL</name>
<keyword evidence="2" id="KW-1185">Reference proteome</keyword>
<dbReference type="AlphaFoldDB" id="A0A0N5CS61"/>
<reference evidence="1 2" key="2">
    <citation type="submission" date="2018-11" db="EMBL/GenBank/DDBJ databases">
        <authorList>
            <consortium name="Pathogen Informatics"/>
        </authorList>
    </citation>
    <scope>NUCLEOTIDE SEQUENCE [LARGE SCALE GENOMIC DNA]</scope>
</reference>
<dbReference type="GO" id="GO:0000139">
    <property type="term" value="C:Golgi membrane"/>
    <property type="evidence" value="ECO:0007669"/>
    <property type="project" value="TreeGrafter"/>
</dbReference>
<evidence type="ECO:0000313" key="1">
    <source>
        <dbReference type="EMBL" id="VDM99342.1"/>
    </source>
</evidence>
<dbReference type="GO" id="GO:0043001">
    <property type="term" value="P:Golgi to plasma membrane protein transport"/>
    <property type="evidence" value="ECO:0007669"/>
    <property type="project" value="InterPro"/>
</dbReference>
<organism evidence="3">
    <name type="scientific">Thelazia callipaeda</name>
    <name type="common">Oriental eyeworm</name>
    <name type="synonym">Parasitic nematode</name>
    <dbReference type="NCBI Taxonomy" id="103827"/>
    <lineage>
        <taxon>Eukaryota</taxon>
        <taxon>Metazoa</taxon>
        <taxon>Ecdysozoa</taxon>
        <taxon>Nematoda</taxon>
        <taxon>Chromadorea</taxon>
        <taxon>Rhabditida</taxon>
        <taxon>Spirurina</taxon>
        <taxon>Spiruromorpha</taxon>
        <taxon>Thelazioidea</taxon>
        <taxon>Thelaziidae</taxon>
        <taxon>Thelazia</taxon>
    </lineage>
</organism>
<dbReference type="EMBL" id="UYYF01000937">
    <property type="protein sequence ID" value="VDM99342.1"/>
    <property type="molecule type" value="Genomic_DNA"/>
</dbReference>
<proteinExistence type="predicted"/>
<dbReference type="GO" id="GO:0007030">
    <property type="term" value="P:Golgi organization"/>
    <property type="evidence" value="ECO:0007669"/>
    <property type="project" value="InterPro"/>
</dbReference>
<evidence type="ECO:0000313" key="2">
    <source>
        <dbReference type="Proteomes" id="UP000276776"/>
    </source>
</evidence>
<gene>
    <name evidence="1" type="ORF">TCLT_LOCUS3062</name>
</gene>
<dbReference type="Proteomes" id="UP000276776">
    <property type="component" value="Unassembled WGS sequence"/>
</dbReference>
<accession>A0A0N5CS61</accession>
<dbReference type="PANTHER" id="PTHR13066">
    <property type="entry name" value="BASIC LEUCINE ZIPPER NUCLEAR FACTOR 1 BLZF1 PROTEIN"/>
    <property type="match status" value="1"/>
</dbReference>
<reference evidence="3" key="1">
    <citation type="submission" date="2017-02" db="UniProtKB">
        <authorList>
            <consortium name="WormBaseParasite"/>
        </authorList>
    </citation>
    <scope>IDENTIFICATION</scope>
</reference>
<dbReference type="WBParaSite" id="TCLT_0000306201-mRNA-1">
    <property type="protein sequence ID" value="TCLT_0000306201-mRNA-1"/>
    <property type="gene ID" value="TCLT_0000306201"/>
</dbReference>
<dbReference type="OMA" id="WRCKFLA"/>
<dbReference type="PANTHER" id="PTHR13066:SF2">
    <property type="entry name" value="GOLGIN-45"/>
    <property type="match status" value="1"/>
</dbReference>
<evidence type="ECO:0000313" key="3">
    <source>
        <dbReference type="WBParaSite" id="TCLT_0000306201-mRNA-1"/>
    </source>
</evidence>
<dbReference type="STRING" id="103827.A0A0N5CS61"/>